<feature type="domain" description="Helix-turn-helix" evidence="1">
    <location>
        <begin position="68"/>
        <end position="112"/>
    </location>
</feature>
<accession>A0A374MNK9</accession>
<comment type="caution">
    <text evidence="2">The sequence shown here is derived from an EMBL/GenBank/DDBJ whole genome shotgun (WGS) entry which is preliminary data.</text>
</comment>
<dbReference type="AlphaFoldDB" id="A0A374MNK9"/>
<reference evidence="2 3" key="1">
    <citation type="submission" date="2018-08" db="EMBL/GenBank/DDBJ databases">
        <title>A genome reference for cultivated species of the human gut microbiota.</title>
        <authorList>
            <person name="Zou Y."/>
            <person name="Xue W."/>
            <person name="Luo G."/>
        </authorList>
    </citation>
    <scope>NUCLEOTIDE SEQUENCE [LARGE SCALE GENOMIC DNA]</scope>
    <source>
        <strain evidence="2 3">TM10-17</strain>
    </source>
</reference>
<dbReference type="InterPro" id="IPR009061">
    <property type="entry name" value="DNA-bd_dom_put_sf"/>
</dbReference>
<dbReference type="GO" id="GO:0003677">
    <property type="term" value="F:DNA binding"/>
    <property type="evidence" value="ECO:0007669"/>
    <property type="project" value="UniProtKB-KW"/>
</dbReference>
<dbReference type="Proteomes" id="UP000263754">
    <property type="component" value="Unassembled WGS sequence"/>
</dbReference>
<dbReference type="PANTHER" id="PTHR34585:SF22">
    <property type="entry name" value="HELIX-TURN-HELIX DOMAIN-CONTAINING PROTEIN"/>
    <property type="match status" value="1"/>
</dbReference>
<dbReference type="Pfam" id="PF12728">
    <property type="entry name" value="HTH_17"/>
    <property type="match status" value="1"/>
</dbReference>
<proteinExistence type="predicted"/>
<evidence type="ECO:0000259" key="1">
    <source>
        <dbReference type="Pfam" id="PF12728"/>
    </source>
</evidence>
<protein>
    <submittedName>
        <fullName evidence="2">DNA-binding protein</fullName>
    </submittedName>
</protein>
<dbReference type="SUPFAM" id="SSF46955">
    <property type="entry name" value="Putative DNA-binding domain"/>
    <property type="match status" value="1"/>
</dbReference>
<keyword evidence="2" id="KW-0238">DNA-binding</keyword>
<dbReference type="RefSeq" id="WP_117963667.1">
    <property type="nucleotide sequence ID" value="NZ_JAQEAU010000005.1"/>
</dbReference>
<dbReference type="PANTHER" id="PTHR34585">
    <property type="match status" value="1"/>
</dbReference>
<gene>
    <name evidence="2" type="ORF">DXD90_16940</name>
</gene>
<evidence type="ECO:0000313" key="3">
    <source>
        <dbReference type="Proteomes" id="UP000263754"/>
    </source>
</evidence>
<dbReference type="InterPro" id="IPR041657">
    <property type="entry name" value="HTH_17"/>
</dbReference>
<organism evidence="2 3">
    <name type="scientific">Bacteroides uniformis</name>
    <dbReference type="NCBI Taxonomy" id="820"/>
    <lineage>
        <taxon>Bacteria</taxon>
        <taxon>Pseudomonadati</taxon>
        <taxon>Bacteroidota</taxon>
        <taxon>Bacteroidia</taxon>
        <taxon>Bacteroidales</taxon>
        <taxon>Bacteroidaceae</taxon>
        <taxon>Bacteroides</taxon>
    </lineage>
</organism>
<dbReference type="EMBL" id="QSOF01000028">
    <property type="protein sequence ID" value="RGI72895.1"/>
    <property type="molecule type" value="Genomic_DNA"/>
</dbReference>
<evidence type="ECO:0000313" key="2">
    <source>
        <dbReference type="EMBL" id="RGI72895.1"/>
    </source>
</evidence>
<name>A0A374MNK9_BACUN</name>
<sequence>MGSPVAFYFPEPSNFAANQLVNKMDVITVETKAFKELMAKINVIANYVFSRQDDCKENEDDIWVDSYEVCTFLKISDRTLQRLRSKGEIAYSTIRGRNFYKIGEIKRLLESRLIKSNDECMRNLITNHKLYVKERRNLREDK</sequence>